<protein>
    <recommendedName>
        <fullName evidence="7">FAD/NAD(P)-binding domain-containing protein</fullName>
    </recommendedName>
</protein>
<dbReference type="GeneID" id="55988801"/>
<accession>A0A7H8QJU0</accession>
<dbReference type="PANTHER" id="PTHR42877">
    <property type="entry name" value="L-ORNITHINE N(5)-MONOOXYGENASE-RELATED"/>
    <property type="match status" value="1"/>
</dbReference>
<keyword evidence="4" id="KW-0274">FAD</keyword>
<dbReference type="Gene3D" id="3.50.50.60">
    <property type="entry name" value="FAD/NAD(P)-binding domain"/>
    <property type="match status" value="2"/>
</dbReference>
<evidence type="ECO:0008006" key="7">
    <source>
        <dbReference type="Google" id="ProtNLM"/>
    </source>
</evidence>
<organism evidence="5 6">
    <name type="scientific">Talaromyces rugulosus</name>
    <name type="common">Penicillium rugulosum</name>
    <dbReference type="NCBI Taxonomy" id="121627"/>
    <lineage>
        <taxon>Eukaryota</taxon>
        <taxon>Fungi</taxon>
        <taxon>Dikarya</taxon>
        <taxon>Ascomycota</taxon>
        <taxon>Pezizomycotina</taxon>
        <taxon>Eurotiomycetes</taxon>
        <taxon>Eurotiomycetidae</taxon>
        <taxon>Eurotiales</taxon>
        <taxon>Trichocomaceae</taxon>
        <taxon>Talaromyces</taxon>
        <taxon>Talaromyces sect. Islandici</taxon>
    </lineage>
</organism>
<dbReference type="InterPro" id="IPR036188">
    <property type="entry name" value="FAD/NAD-bd_sf"/>
</dbReference>
<evidence type="ECO:0000256" key="2">
    <source>
        <dbReference type="ARBA" id="ARBA00010139"/>
    </source>
</evidence>
<sequence>MAQTRLSQLTSHLHAENMKSQTKATNYAITEQPLGTPRQIRIICIGAGASGINLIRTLRLHLTNYELVVYEKNSSVGGTWYENRYPGCKCDIPSHNYQFSWRPNQTWKSFFSPANEIEEYLCRVCEEENLEGPIRTKHQVIHAEWHEEDGQWWVKIKNLVTREVFDDRAHFLLDAHGILNSWKWPDIPGLHDFKGELVHSADWPKDFDYSNKTVAVIGNGSSGIQIVPAIEPEVKQLVHFIRSPTWIAPPRIQTLQMSDASDILSQIELDENNEDFTTAQKEKFVKDHAFYKKFVKAVEKQVNGNFPIMIKDGKEAQFTKEPLRMYMEEALGNDERLCKALIPTFPVGCRRLTPGTGYLEALRKPGVRVVTQAIKRIVPEGVETVEGELIKLDSIVCATGFDVSFTPQFPIIGRDGNLQDIWQAERPRAYMSCAVPGIPNYFVFLGPSAPIGHGSVFTITEHVAKYLTRIIRKCQYEGIKSISPNAAAVEEFYEHIDTFMPRTAWAGRCRSWFKNGQENGPVIALHPGSRIHFFHMLEQFRGEDWDYVYENKHGCRENRFAYLGNGFSTKELDPAYDSTWYLNEPDAF</sequence>
<dbReference type="KEGG" id="trg:TRUGW13939_01289"/>
<dbReference type="SUPFAM" id="SSF51905">
    <property type="entry name" value="FAD/NAD(P)-binding domain"/>
    <property type="match status" value="3"/>
</dbReference>
<dbReference type="PANTHER" id="PTHR42877:SF12">
    <property type="entry name" value="MONOOXYGENASE"/>
    <property type="match status" value="1"/>
</dbReference>
<evidence type="ECO:0000313" key="6">
    <source>
        <dbReference type="Proteomes" id="UP000509510"/>
    </source>
</evidence>
<dbReference type="Proteomes" id="UP000509510">
    <property type="component" value="Chromosome I"/>
</dbReference>
<keyword evidence="6" id="KW-1185">Reference proteome</keyword>
<evidence type="ECO:0000256" key="4">
    <source>
        <dbReference type="ARBA" id="ARBA00022827"/>
    </source>
</evidence>
<comment type="similarity">
    <text evidence="2">Belongs to the FAD-binding monooxygenase family.</text>
</comment>
<reference evidence="6" key="1">
    <citation type="submission" date="2020-06" db="EMBL/GenBank/DDBJ databases">
        <title>A chromosome-scale genome assembly of Talaromyces rugulosus W13939.</title>
        <authorList>
            <person name="Wang B."/>
            <person name="Guo L."/>
            <person name="Ye K."/>
            <person name="Wang L."/>
        </authorList>
    </citation>
    <scope>NUCLEOTIDE SEQUENCE [LARGE SCALE GENOMIC DNA]</scope>
    <source>
        <strain evidence="6">W13939</strain>
    </source>
</reference>
<evidence type="ECO:0000256" key="1">
    <source>
        <dbReference type="ARBA" id="ARBA00001974"/>
    </source>
</evidence>
<evidence type="ECO:0000256" key="3">
    <source>
        <dbReference type="ARBA" id="ARBA00022630"/>
    </source>
</evidence>
<name>A0A7H8QJU0_TALRU</name>
<dbReference type="EMBL" id="CP055898">
    <property type="protein sequence ID" value="QKX54204.1"/>
    <property type="molecule type" value="Genomic_DNA"/>
</dbReference>
<comment type="cofactor">
    <cofactor evidence="1">
        <name>FAD</name>
        <dbReference type="ChEBI" id="CHEBI:57692"/>
    </cofactor>
</comment>
<dbReference type="Pfam" id="PF13450">
    <property type="entry name" value="NAD_binding_8"/>
    <property type="match status" value="1"/>
</dbReference>
<dbReference type="RefSeq" id="XP_035340383.1">
    <property type="nucleotide sequence ID" value="XM_035484490.1"/>
</dbReference>
<proteinExistence type="inferred from homology"/>
<keyword evidence="3" id="KW-0285">Flavoprotein</keyword>
<gene>
    <name evidence="5" type="ORF">TRUGW13939_01289</name>
</gene>
<evidence type="ECO:0000313" key="5">
    <source>
        <dbReference type="EMBL" id="QKX54204.1"/>
    </source>
</evidence>
<dbReference type="InterPro" id="IPR051209">
    <property type="entry name" value="FAD-bind_Monooxygenase_sf"/>
</dbReference>
<dbReference type="OrthoDB" id="74360at2759"/>
<dbReference type="AlphaFoldDB" id="A0A7H8QJU0"/>